<organism evidence="1 2">
    <name type="scientific">Candidatus Nealsonbacteria bacterium CG08_land_8_20_14_0_20_38_20</name>
    <dbReference type="NCBI Taxonomy" id="1974705"/>
    <lineage>
        <taxon>Bacteria</taxon>
        <taxon>Candidatus Nealsoniibacteriota</taxon>
    </lineage>
</organism>
<accession>A0A2H0YM61</accession>
<evidence type="ECO:0000313" key="1">
    <source>
        <dbReference type="EMBL" id="PIS39584.1"/>
    </source>
</evidence>
<gene>
    <name evidence="1" type="ORF">COT33_01165</name>
</gene>
<protein>
    <recommendedName>
        <fullName evidence="3">Type II toxin-antitoxin system mRNA interferase toxin, RelE/StbE family</fullName>
    </recommendedName>
</protein>
<dbReference type="AlphaFoldDB" id="A0A2H0YM61"/>
<dbReference type="InterPro" id="IPR035093">
    <property type="entry name" value="RelE/ParE_toxin_dom_sf"/>
</dbReference>
<dbReference type="Gene3D" id="3.30.2310.20">
    <property type="entry name" value="RelE-like"/>
    <property type="match status" value="1"/>
</dbReference>
<evidence type="ECO:0008006" key="3">
    <source>
        <dbReference type="Google" id="ProtNLM"/>
    </source>
</evidence>
<dbReference type="EMBL" id="PEYD01000021">
    <property type="protein sequence ID" value="PIS39584.1"/>
    <property type="molecule type" value="Genomic_DNA"/>
</dbReference>
<comment type="caution">
    <text evidence="1">The sequence shown here is derived from an EMBL/GenBank/DDBJ whole genome shotgun (WGS) entry which is preliminary data.</text>
</comment>
<dbReference type="Proteomes" id="UP000230088">
    <property type="component" value="Unassembled WGS sequence"/>
</dbReference>
<evidence type="ECO:0000313" key="2">
    <source>
        <dbReference type="Proteomes" id="UP000230088"/>
    </source>
</evidence>
<name>A0A2H0YM61_9BACT</name>
<reference evidence="2" key="1">
    <citation type="submission" date="2017-09" db="EMBL/GenBank/DDBJ databases">
        <title>Depth-based differentiation of microbial function through sediment-hosted aquifers and enrichment of novel symbionts in the deep terrestrial subsurface.</title>
        <authorList>
            <person name="Probst A.J."/>
            <person name="Ladd B."/>
            <person name="Jarett J.K."/>
            <person name="Geller-Mcgrath D.E."/>
            <person name="Sieber C.M.K."/>
            <person name="Emerson J.B."/>
            <person name="Anantharaman K."/>
            <person name="Thomas B.C."/>
            <person name="Malmstrom R."/>
            <person name="Stieglmeier M."/>
            <person name="Klingl A."/>
            <person name="Woyke T."/>
            <person name="Ryan C.M."/>
            <person name="Banfield J.F."/>
        </authorList>
    </citation>
    <scope>NUCLEOTIDE SEQUENCE [LARGE SCALE GENOMIC DNA]</scope>
</reference>
<proteinExistence type="predicted"/>
<dbReference type="SUPFAM" id="SSF143011">
    <property type="entry name" value="RelE-like"/>
    <property type="match status" value="1"/>
</dbReference>
<sequence>MKVIHSERFKKNFRNFPLKIQKKFEKQIDYLLRDIRYPSLHAKKYDESRGIWQARVNGKIRFYFLIEDDTYILLDIRKHQK</sequence>